<reference evidence="2 3" key="2">
    <citation type="submission" date="2009-02" db="EMBL/GenBank/DDBJ databases">
        <title>Draft genome sequence of Holdemania filiformis DSM 12042.</title>
        <authorList>
            <person name="Sudarsanam P."/>
            <person name="Ley R."/>
            <person name="Guruge J."/>
            <person name="Turnbaugh P.J."/>
            <person name="Mahowald M."/>
            <person name="Liep D."/>
            <person name="Gordon J."/>
        </authorList>
    </citation>
    <scope>NUCLEOTIDE SEQUENCE [LARGE SCALE GENOMIC DNA]</scope>
    <source>
        <strain evidence="2 3">DSM 12042</strain>
    </source>
</reference>
<evidence type="ECO:0000313" key="3">
    <source>
        <dbReference type="Proteomes" id="UP000005950"/>
    </source>
</evidence>
<keyword evidence="1" id="KW-1133">Transmembrane helix</keyword>
<comment type="caution">
    <text evidence="2">The sequence shown here is derived from an EMBL/GenBank/DDBJ whole genome shotgun (WGS) entry which is preliminary data.</text>
</comment>
<dbReference type="AlphaFoldDB" id="B9YB63"/>
<reference evidence="2 3" key="1">
    <citation type="submission" date="2008-12" db="EMBL/GenBank/DDBJ databases">
        <authorList>
            <person name="Fulton L."/>
            <person name="Clifton S."/>
            <person name="Fulton B."/>
            <person name="Xu J."/>
            <person name="Minx P."/>
            <person name="Pepin K.H."/>
            <person name="Johnson M."/>
            <person name="Bhonagiri V."/>
            <person name="Nash W.E."/>
            <person name="Mardis E.R."/>
            <person name="Wilson R.K."/>
        </authorList>
    </citation>
    <scope>NUCLEOTIDE SEQUENCE [LARGE SCALE GENOMIC DNA]</scope>
    <source>
        <strain evidence="2 3">DSM 12042</strain>
    </source>
</reference>
<name>B9YB63_9FIRM</name>
<keyword evidence="1" id="KW-0812">Transmembrane</keyword>
<dbReference type="HOGENOM" id="CLU_3153652_0_0_9"/>
<proteinExistence type="predicted"/>
<keyword evidence="1" id="KW-0472">Membrane</keyword>
<accession>B9YB63</accession>
<evidence type="ECO:0000313" key="2">
    <source>
        <dbReference type="EMBL" id="EEF66793.1"/>
    </source>
</evidence>
<dbReference type="EMBL" id="ACCF01000193">
    <property type="protein sequence ID" value="EEF66793.1"/>
    <property type="molecule type" value="Genomic_DNA"/>
</dbReference>
<gene>
    <name evidence="2" type="ORF">HOLDEFILI_03070</name>
</gene>
<dbReference type="Proteomes" id="UP000005950">
    <property type="component" value="Unassembled WGS sequence"/>
</dbReference>
<evidence type="ECO:0000256" key="1">
    <source>
        <dbReference type="SAM" id="Phobius"/>
    </source>
</evidence>
<dbReference type="STRING" id="545696.HOLDEFILI_03070"/>
<protein>
    <submittedName>
        <fullName evidence="2">Uncharacterized protein</fullName>
    </submittedName>
</protein>
<sequence length="48" mass="5572">MIRILFYKKRSHRRIADNPMSVGKLAWGFVLLVAAKIIQIGWLCIRTS</sequence>
<feature type="transmembrane region" description="Helical" evidence="1">
    <location>
        <begin position="21"/>
        <end position="42"/>
    </location>
</feature>
<organism evidence="2 3">
    <name type="scientific">Holdemania filiformis DSM 12042</name>
    <dbReference type="NCBI Taxonomy" id="545696"/>
    <lineage>
        <taxon>Bacteria</taxon>
        <taxon>Bacillati</taxon>
        <taxon>Bacillota</taxon>
        <taxon>Erysipelotrichia</taxon>
        <taxon>Erysipelotrichales</taxon>
        <taxon>Erysipelotrichaceae</taxon>
        <taxon>Holdemania</taxon>
    </lineage>
</organism>